<dbReference type="Pfam" id="PF12802">
    <property type="entry name" value="MarR_2"/>
    <property type="match status" value="1"/>
</dbReference>
<dbReference type="Gene3D" id="1.10.10.10">
    <property type="entry name" value="Winged helix-like DNA-binding domain superfamily/Winged helix DNA-binding domain"/>
    <property type="match status" value="1"/>
</dbReference>
<dbReference type="PANTHER" id="PTHR33164">
    <property type="entry name" value="TRANSCRIPTIONAL REGULATOR, MARR FAMILY"/>
    <property type="match status" value="1"/>
</dbReference>
<dbReference type="GO" id="GO:0006950">
    <property type="term" value="P:response to stress"/>
    <property type="evidence" value="ECO:0007669"/>
    <property type="project" value="TreeGrafter"/>
</dbReference>
<dbReference type="PANTHER" id="PTHR33164:SF43">
    <property type="entry name" value="HTH-TYPE TRANSCRIPTIONAL REPRESSOR YETL"/>
    <property type="match status" value="1"/>
</dbReference>
<dbReference type="EMBL" id="SMKO01000065">
    <property type="protein sequence ID" value="TDD02401.1"/>
    <property type="molecule type" value="Genomic_DNA"/>
</dbReference>
<sequence>MPSPRWATPSTPCRPRGDEPRPPRSATPTSWPASWPARTRGSPPSRWPCTATRAGWPPTRATRSARRCSRWGGCTGSPARSGRGWHGWACPLWPRPPGSAAAWREPALPERRPGYGAWPDGEPDLPLWELIQTSHVVARGFTVLFASVGLTPTQFGVLATLAAGEDLSQAELARAVMVRPQSMNELFVSLLKRGLVERDGPGGRGRRAGLRITEAGRELLARAQPKVEEFNEPEAIGLSAAEAAELSRMLRAVRDALA</sequence>
<dbReference type="PROSITE" id="PS50995">
    <property type="entry name" value="HTH_MARR_2"/>
    <property type="match status" value="1"/>
</dbReference>
<protein>
    <submittedName>
        <fullName evidence="3">MarR family transcriptional regulator</fullName>
    </submittedName>
</protein>
<gene>
    <name evidence="3" type="ORF">E1292_23550</name>
</gene>
<keyword evidence="4" id="KW-1185">Reference proteome</keyword>
<organism evidence="3 4">
    <name type="scientific">Nonomuraea deserti</name>
    <dbReference type="NCBI Taxonomy" id="1848322"/>
    <lineage>
        <taxon>Bacteria</taxon>
        <taxon>Bacillati</taxon>
        <taxon>Actinomycetota</taxon>
        <taxon>Actinomycetes</taxon>
        <taxon>Streptosporangiales</taxon>
        <taxon>Streptosporangiaceae</taxon>
        <taxon>Nonomuraea</taxon>
    </lineage>
</organism>
<reference evidence="3 4" key="1">
    <citation type="submission" date="2019-03" db="EMBL/GenBank/DDBJ databases">
        <title>Draft genome sequences of novel Actinobacteria.</title>
        <authorList>
            <person name="Sahin N."/>
            <person name="Ay H."/>
            <person name="Saygin H."/>
        </authorList>
    </citation>
    <scope>NUCLEOTIDE SEQUENCE [LARGE SCALE GENOMIC DNA]</scope>
    <source>
        <strain evidence="3 4">KC310</strain>
    </source>
</reference>
<dbReference type="SMART" id="SM00347">
    <property type="entry name" value="HTH_MARR"/>
    <property type="match status" value="1"/>
</dbReference>
<proteinExistence type="predicted"/>
<dbReference type="GO" id="GO:0003700">
    <property type="term" value="F:DNA-binding transcription factor activity"/>
    <property type="evidence" value="ECO:0007669"/>
    <property type="project" value="InterPro"/>
</dbReference>
<dbReference type="InterPro" id="IPR039422">
    <property type="entry name" value="MarR/SlyA-like"/>
</dbReference>
<feature type="region of interest" description="Disordered" evidence="1">
    <location>
        <begin position="1"/>
        <end position="61"/>
    </location>
</feature>
<evidence type="ECO:0000313" key="4">
    <source>
        <dbReference type="Proteomes" id="UP000295258"/>
    </source>
</evidence>
<evidence type="ECO:0000259" key="2">
    <source>
        <dbReference type="PROSITE" id="PS50995"/>
    </source>
</evidence>
<name>A0A4R4VC97_9ACTN</name>
<evidence type="ECO:0000313" key="3">
    <source>
        <dbReference type="EMBL" id="TDD02401.1"/>
    </source>
</evidence>
<dbReference type="InterPro" id="IPR036388">
    <property type="entry name" value="WH-like_DNA-bd_sf"/>
</dbReference>
<dbReference type="SUPFAM" id="SSF46785">
    <property type="entry name" value="Winged helix' DNA-binding domain"/>
    <property type="match status" value="1"/>
</dbReference>
<dbReference type="InterPro" id="IPR036390">
    <property type="entry name" value="WH_DNA-bd_sf"/>
</dbReference>
<dbReference type="Proteomes" id="UP000295258">
    <property type="component" value="Unassembled WGS sequence"/>
</dbReference>
<dbReference type="InterPro" id="IPR000835">
    <property type="entry name" value="HTH_MarR-typ"/>
</dbReference>
<comment type="caution">
    <text evidence="3">The sequence shown here is derived from an EMBL/GenBank/DDBJ whole genome shotgun (WGS) entry which is preliminary data.</text>
</comment>
<feature type="domain" description="HTH marR-type" evidence="2">
    <location>
        <begin position="123"/>
        <end position="255"/>
    </location>
</feature>
<evidence type="ECO:0000256" key="1">
    <source>
        <dbReference type="SAM" id="MobiDB-lite"/>
    </source>
</evidence>
<accession>A0A4R4VC97</accession>
<dbReference type="AlphaFoldDB" id="A0A4R4VC97"/>